<dbReference type="EMBL" id="CAJPDT010000005">
    <property type="protein sequence ID" value="CAF9908966.1"/>
    <property type="molecule type" value="Genomic_DNA"/>
</dbReference>
<proteinExistence type="predicted"/>
<protein>
    <submittedName>
        <fullName evidence="2">Uncharacterized protein</fullName>
    </submittedName>
</protein>
<reference evidence="2" key="1">
    <citation type="submission" date="2021-03" db="EMBL/GenBank/DDBJ databases">
        <authorList>
            <person name="Tagirdzhanova G."/>
        </authorList>
    </citation>
    <scope>NUCLEOTIDE SEQUENCE</scope>
</reference>
<gene>
    <name evidence="2" type="ORF">IMSHALPRED_007549</name>
</gene>
<feature type="compositionally biased region" description="Pro residues" evidence="1">
    <location>
        <begin position="101"/>
        <end position="119"/>
    </location>
</feature>
<name>A0A8H3EKS9_9LECA</name>
<evidence type="ECO:0000256" key="1">
    <source>
        <dbReference type="SAM" id="MobiDB-lite"/>
    </source>
</evidence>
<comment type="caution">
    <text evidence="2">The sequence shown here is derived from an EMBL/GenBank/DDBJ whole genome shotgun (WGS) entry which is preliminary data.</text>
</comment>
<keyword evidence="3" id="KW-1185">Reference proteome</keyword>
<dbReference type="Proteomes" id="UP000664534">
    <property type="component" value="Unassembled WGS sequence"/>
</dbReference>
<dbReference type="AlphaFoldDB" id="A0A8H3EKS9"/>
<sequence length="323" mass="35114">MAVDRQRAASARGKISSERTATSSHAPSMVKKQRVTPPTQPKTKPTSPHQTPPSPGPLAKMVPSQRNLPRLSIPQPGDLPLHRHPTQTPYPTPLSTTTDPSAPPSPWPTATPTTPPPRSPQYQLEHTTLKVYLRGSRGYRPLLLKDVMVPSRFFATIRGIWSLPAPAADDDSGVTQLHITFPWLPPAHSGRLMVLEPRAVRAGMVCLCDEVARAPCWADGNQGGHCSVDVVIDPKARIETGRSDGPRTRDGREVPGMSVDANRVYWGMRAHARGGKGLHVRRIAALVGMEVADVVGAGDELLEHCLVVTAREDDYDVWSLLEG</sequence>
<feature type="region of interest" description="Disordered" evidence="1">
    <location>
        <begin position="1"/>
        <end position="123"/>
    </location>
</feature>
<dbReference type="OrthoDB" id="5323765at2759"/>
<feature type="compositionally biased region" description="Low complexity" evidence="1">
    <location>
        <begin position="86"/>
        <end position="100"/>
    </location>
</feature>
<accession>A0A8H3EKS9</accession>
<evidence type="ECO:0000313" key="3">
    <source>
        <dbReference type="Proteomes" id="UP000664534"/>
    </source>
</evidence>
<evidence type="ECO:0000313" key="2">
    <source>
        <dbReference type="EMBL" id="CAF9908966.1"/>
    </source>
</evidence>
<organism evidence="2 3">
    <name type="scientific">Imshaugia aleurites</name>
    <dbReference type="NCBI Taxonomy" id="172621"/>
    <lineage>
        <taxon>Eukaryota</taxon>
        <taxon>Fungi</taxon>
        <taxon>Dikarya</taxon>
        <taxon>Ascomycota</taxon>
        <taxon>Pezizomycotina</taxon>
        <taxon>Lecanoromycetes</taxon>
        <taxon>OSLEUM clade</taxon>
        <taxon>Lecanoromycetidae</taxon>
        <taxon>Lecanorales</taxon>
        <taxon>Lecanorineae</taxon>
        <taxon>Parmeliaceae</taxon>
        <taxon>Imshaugia</taxon>
    </lineage>
</organism>